<accession>Q8V7D5</accession>
<feature type="compositionally biased region" description="Low complexity" evidence="1">
    <location>
        <begin position="101"/>
        <end position="110"/>
    </location>
</feature>
<dbReference type="EMBL" id="AB064620">
    <property type="protein sequence ID" value="BAB79383.1"/>
    <property type="molecule type" value="Genomic_DNA"/>
</dbReference>
<proteinExistence type="predicted"/>
<evidence type="ECO:0000256" key="1">
    <source>
        <dbReference type="SAM" id="MobiDB-lite"/>
    </source>
</evidence>
<feature type="compositionally biased region" description="Acidic residues" evidence="1">
    <location>
        <begin position="112"/>
        <end position="128"/>
    </location>
</feature>
<organism evidence="3">
    <name type="scientific">Torque teno virus</name>
    <dbReference type="NCBI Taxonomy" id="68887"/>
    <lineage>
        <taxon>Viruses</taxon>
        <taxon>Monodnaviria</taxon>
        <taxon>Shotokuvirae</taxon>
        <taxon>Commensaviricota</taxon>
        <taxon>Cardeaviricetes</taxon>
        <taxon>Sanitavirales</taxon>
        <taxon>Anelloviridae</taxon>
    </lineage>
</organism>
<feature type="compositionally biased region" description="Pro residues" evidence="1">
    <location>
        <begin position="48"/>
        <end position="85"/>
    </location>
</feature>
<feature type="region of interest" description="Disordered" evidence="1">
    <location>
        <begin position="39"/>
        <end position="128"/>
    </location>
</feature>
<name>Q8V7D5_9VIRU</name>
<dbReference type="InterPro" id="IPR004118">
    <property type="entry name" value="HEV_TT_vir_Orf2/Gyrovir_Vp2_N"/>
</dbReference>
<reference evidence="3" key="1">
    <citation type="journal article" date="2002" name="Arch. Virol.">
        <title>Analysis of the entire genomes of thirteen TT virus variants classifiable into the fourth and fifth genetic groups, isolated from viremic infants.</title>
        <authorList>
            <person name="Peng Y.H."/>
            <person name="Nishizawa T."/>
            <person name="Takahashi M."/>
            <person name="Ishikawa T."/>
            <person name="Yoshikawa A."/>
            <person name="Okamoto H."/>
        </authorList>
    </citation>
    <scope>NUCLEOTIDE SEQUENCE</scope>
</reference>
<protein>
    <submittedName>
        <fullName evidence="3">ORF2</fullName>
    </submittedName>
</protein>
<feature type="compositionally biased region" description="Gly residues" evidence="1">
    <location>
        <begin position="90"/>
        <end position="100"/>
    </location>
</feature>
<feature type="domain" description="Hepatitis TT virus Orf2/Gyrovirus Vp2 N-terminal" evidence="2">
    <location>
        <begin position="11"/>
        <end position="59"/>
    </location>
</feature>
<dbReference type="PROSITE" id="PS51257">
    <property type="entry name" value="PROKAR_LIPOPROTEIN"/>
    <property type="match status" value="1"/>
</dbReference>
<gene>
    <name evidence="3" type="primary">ORF2</name>
</gene>
<evidence type="ECO:0000313" key="3">
    <source>
        <dbReference type="EMBL" id="BAB79383.1"/>
    </source>
</evidence>
<dbReference type="Pfam" id="PF02957">
    <property type="entry name" value="TT_ORF2-like"/>
    <property type="match status" value="1"/>
</dbReference>
<evidence type="ECO:0000259" key="2">
    <source>
        <dbReference type="Pfam" id="PF02957"/>
    </source>
</evidence>
<sequence>MPWRPPVHNVTGRENQWYAAFFHSHASFCGCGDPVGHINGIAPRFPNAGPPRPPPGLDQPNPEGPADPGGPPAILPALPAPADPEPPPRRGGGADGGAAGGLATADAPGGYAEDDLDELFAAAAEDDM</sequence>